<name>A0AA39KX82_9HYME</name>
<organism evidence="2 3">
    <name type="scientific">Microctonus aethiopoides</name>
    <dbReference type="NCBI Taxonomy" id="144406"/>
    <lineage>
        <taxon>Eukaryota</taxon>
        <taxon>Metazoa</taxon>
        <taxon>Ecdysozoa</taxon>
        <taxon>Arthropoda</taxon>
        <taxon>Hexapoda</taxon>
        <taxon>Insecta</taxon>
        <taxon>Pterygota</taxon>
        <taxon>Neoptera</taxon>
        <taxon>Endopterygota</taxon>
        <taxon>Hymenoptera</taxon>
        <taxon>Apocrita</taxon>
        <taxon>Ichneumonoidea</taxon>
        <taxon>Braconidae</taxon>
        <taxon>Euphorinae</taxon>
        <taxon>Microctonus</taxon>
    </lineage>
</organism>
<dbReference type="Proteomes" id="UP001168990">
    <property type="component" value="Unassembled WGS sequence"/>
</dbReference>
<sequence length="125" mass="14500">METEKVRDERDEDKTEQGENNEEGKGEVKMRGRPMNIGRLGKGRSASAEKIDEIMKRKRERTEEKGLRENEKEIFKDSKKIARSPVKTAGTKAKDEELVNLIKAMRIEIREGIEEGKRRSEVQEK</sequence>
<keyword evidence="3" id="KW-1185">Reference proteome</keyword>
<dbReference type="EMBL" id="JAQQBS010000001">
    <property type="protein sequence ID" value="KAK0177114.1"/>
    <property type="molecule type" value="Genomic_DNA"/>
</dbReference>
<reference evidence="2" key="2">
    <citation type="submission" date="2023-03" db="EMBL/GenBank/DDBJ databases">
        <authorList>
            <person name="Inwood S.N."/>
            <person name="Skelly J.G."/>
            <person name="Guhlin J."/>
            <person name="Harrop T.W.R."/>
            <person name="Goldson S.G."/>
            <person name="Dearden P.K."/>
        </authorList>
    </citation>
    <scope>NUCLEOTIDE SEQUENCE</scope>
    <source>
        <strain evidence="2">Irish</strain>
        <tissue evidence="2">Whole body</tissue>
    </source>
</reference>
<feature type="compositionally biased region" description="Basic and acidic residues" evidence="1">
    <location>
        <begin position="1"/>
        <end position="30"/>
    </location>
</feature>
<accession>A0AA39KX82</accession>
<evidence type="ECO:0000256" key="1">
    <source>
        <dbReference type="SAM" id="MobiDB-lite"/>
    </source>
</evidence>
<evidence type="ECO:0000313" key="2">
    <source>
        <dbReference type="EMBL" id="KAK0177114.1"/>
    </source>
</evidence>
<dbReference type="AlphaFoldDB" id="A0AA39KX82"/>
<feature type="region of interest" description="Disordered" evidence="1">
    <location>
        <begin position="1"/>
        <end position="52"/>
    </location>
</feature>
<gene>
    <name evidence="2" type="ORF">PV328_001193</name>
</gene>
<proteinExistence type="predicted"/>
<evidence type="ECO:0000313" key="3">
    <source>
        <dbReference type="Proteomes" id="UP001168990"/>
    </source>
</evidence>
<comment type="caution">
    <text evidence="2">The sequence shown here is derived from an EMBL/GenBank/DDBJ whole genome shotgun (WGS) entry which is preliminary data.</text>
</comment>
<protein>
    <submittedName>
        <fullName evidence="2">Uncharacterized protein</fullName>
    </submittedName>
</protein>
<reference evidence="2" key="1">
    <citation type="journal article" date="2023" name="bioRxiv">
        <title>Scaffold-level genome assemblies of two parasitoid biocontrol wasps reveal the parthenogenesis mechanism and an associated novel virus.</title>
        <authorList>
            <person name="Inwood S."/>
            <person name="Skelly J."/>
            <person name="Guhlin J."/>
            <person name="Harrop T."/>
            <person name="Goldson S."/>
            <person name="Dearden P."/>
        </authorList>
    </citation>
    <scope>NUCLEOTIDE SEQUENCE</scope>
    <source>
        <strain evidence="2">Irish</strain>
        <tissue evidence="2">Whole body</tissue>
    </source>
</reference>